<protein>
    <submittedName>
        <fullName evidence="1">Uncharacterized protein</fullName>
    </submittedName>
</protein>
<keyword evidence="2" id="KW-1185">Reference proteome</keyword>
<dbReference type="Proteomes" id="UP000245890">
    <property type="component" value="Unassembled WGS sequence"/>
</dbReference>
<reference evidence="1 2" key="1">
    <citation type="submission" date="2018-05" db="EMBL/GenBank/DDBJ databases">
        <title>Description of Sphingomonas pokkalii sp nov, isolated from the rhizosphere of saline tolerant pokkali rice and its draft genome analysis.</title>
        <authorList>
            <person name="Menon R."/>
            <person name="Kumari S."/>
            <person name="Rameshkumar N."/>
        </authorList>
    </citation>
    <scope>NUCLEOTIDE SEQUENCE [LARGE SCALE GENOMIC DNA]</scope>
    <source>
        <strain evidence="1 2">L3B27</strain>
    </source>
</reference>
<proteinExistence type="predicted"/>
<dbReference type="RefSeq" id="WP_116468174.1">
    <property type="nucleotide sequence ID" value="NZ_QENQ01000001.1"/>
</dbReference>
<dbReference type="EMBL" id="QENQ01000001">
    <property type="protein sequence ID" value="PVX28727.1"/>
    <property type="molecule type" value="Genomic_DNA"/>
</dbReference>
<name>A0A2U0SBI3_9SPHN</name>
<dbReference type="AlphaFoldDB" id="A0A2U0SBI3"/>
<evidence type="ECO:0000313" key="2">
    <source>
        <dbReference type="Proteomes" id="UP000245890"/>
    </source>
</evidence>
<dbReference type="OrthoDB" id="7563998at2"/>
<evidence type="ECO:0000313" key="1">
    <source>
        <dbReference type="EMBL" id="PVX28727.1"/>
    </source>
</evidence>
<organism evidence="1 2">
    <name type="scientific">Sphingomonas pokkalii</name>
    <dbReference type="NCBI Taxonomy" id="2175090"/>
    <lineage>
        <taxon>Bacteria</taxon>
        <taxon>Pseudomonadati</taxon>
        <taxon>Pseudomonadota</taxon>
        <taxon>Alphaproteobacteria</taxon>
        <taxon>Sphingomonadales</taxon>
        <taxon>Sphingomonadaceae</taxon>
        <taxon>Sphingomonas</taxon>
    </lineage>
</organism>
<comment type="caution">
    <text evidence="1">The sequence shown here is derived from an EMBL/GenBank/DDBJ whole genome shotgun (WGS) entry which is preliminary data.</text>
</comment>
<accession>A0A2U0SBI3</accession>
<gene>
    <name evidence="1" type="ORF">DD559_04795</name>
</gene>
<sequence length="139" mass="14679">MLNALLVAAFALQSGVAIDSASQFGAATNHARCIVRAIGVAPADAGARAAKVDAAIKQCRDFLDSDFQAGRLLLNDRPYQPSAWRKLTPVLDAVQADIKASVTAPKQYKIMWKLPDGSLVDAYDAGTPPKTLSLVTVAI</sequence>